<dbReference type="EMBL" id="CP065668">
    <property type="protein sequence ID" value="QPS10132.1"/>
    <property type="molecule type" value="Genomic_DNA"/>
</dbReference>
<accession>A0A7T2S7R5</accession>
<dbReference type="InterPro" id="IPR001031">
    <property type="entry name" value="Thioesterase"/>
</dbReference>
<protein>
    <submittedName>
        <fullName evidence="3">Thioesterase</fullName>
    </submittedName>
</protein>
<reference evidence="3 4" key="1">
    <citation type="submission" date="2020-12" db="EMBL/GenBank/DDBJ databases">
        <title>FDA dAtabase for Regulatory Grade micrObial Sequences (FDA-ARGOS): Supporting development and validation of Infectious Disease Dx tests.</title>
        <authorList>
            <person name="Sproer C."/>
            <person name="Gronow S."/>
            <person name="Severitt S."/>
            <person name="Schroder I."/>
            <person name="Tallon L."/>
            <person name="Sadzewicz L."/>
            <person name="Zhao X."/>
            <person name="Boylan J."/>
            <person name="Ott S."/>
            <person name="Bowen H."/>
            <person name="Vavikolanu K."/>
            <person name="Mehta A."/>
            <person name="Aluvathingal J."/>
            <person name="Nadendla S."/>
            <person name="Lowell S."/>
            <person name="Myers T."/>
            <person name="Yan Y."/>
            <person name="Sichtig H."/>
        </authorList>
    </citation>
    <scope>NUCLEOTIDE SEQUENCE [LARGE SCALE GENOMIC DNA]</scope>
    <source>
        <strain evidence="3 4">FDAARGOS_909</strain>
    </source>
</reference>
<evidence type="ECO:0000313" key="4">
    <source>
        <dbReference type="Proteomes" id="UP000594778"/>
    </source>
</evidence>
<organism evidence="3 4">
    <name type="scientific">Delftia acidovorans</name>
    <name type="common">Pseudomonas acidovorans</name>
    <name type="synonym">Comamonas acidovorans</name>
    <dbReference type="NCBI Taxonomy" id="80866"/>
    <lineage>
        <taxon>Bacteria</taxon>
        <taxon>Pseudomonadati</taxon>
        <taxon>Pseudomonadota</taxon>
        <taxon>Betaproteobacteria</taxon>
        <taxon>Burkholderiales</taxon>
        <taxon>Comamonadaceae</taxon>
        <taxon>Delftia</taxon>
    </lineage>
</organism>
<name>A0A7T2S7R5_DELAC</name>
<dbReference type="AlphaFoldDB" id="A0A7T2S7R5"/>
<evidence type="ECO:0000259" key="2">
    <source>
        <dbReference type="Pfam" id="PF00975"/>
    </source>
</evidence>
<dbReference type="RefSeq" id="WP_183017407.1">
    <property type="nucleotide sequence ID" value="NZ_CP065668.1"/>
</dbReference>
<gene>
    <name evidence="3" type="ORF">I6G66_09090</name>
</gene>
<feature type="domain" description="Thioesterase" evidence="2">
    <location>
        <begin position="21"/>
        <end position="240"/>
    </location>
</feature>
<evidence type="ECO:0000313" key="3">
    <source>
        <dbReference type="EMBL" id="QPS10132.1"/>
    </source>
</evidence>
<dbReference type="Proteomes" id="UP000594778">
    <property type="component" value="Chromosome"/>
</dbReference>
<dbReference type="PANTHER" id="PTHR11487">
    <property type="entry name" value="THIOESTERASE"/>
    <property type="match status" value="1"/>
</dbReference>
<dbReference type="Gene3D" id="3.40.50.1820">
    <property type="entry name" value="alpha/beta hydrolase"/>
    <property type="match status" value="1"/>
</dbReference>
<sequence>MQPSRCPWLAFGAGAADAGLRLLCLPFAGGGASTYLGWRRHLPGVAVAPLQYPGHETRLSERPLVSLDAMLAGLADAVAPWLDRPYALFGCSLGARLAFALARQLAERGLPPPCGLLVAASAPPGRPAVADTAGLDDGAFQRLVRSYGGIPPELDADPGFWAMALPVLRADFALAAQPLPGPGHPLDCPVVAYAGRADTLATPLAMAGWSAMTTGGSRLHCFDGGHFFLQSAPDFLDTLSADIDRLRLGAAACLVPA</sequence>
<dbReference type="GO" id="GO:0008610">
    <property type="term" value="P:lipid biosynthetic process"/>
    <property type="evidence" value="ECO:0007669"/>
    <property type="project" value="TreeGrafter"/>
</dbReference>
<proteinExistence type="inferred from homology"/>
<dbReference type="PANTHER" id="PTHR11487:SF0">
    <property type="entry name" value="S-ACYL FATTY ACID SYNTHASE THIOESTERASE, MEDIUM CHAIN"/>
    <property type="match status" value="1"/>
</dbReference>
<dbReference type="InterPro" id="IPR029058">
    <property type="entry name" value="AB_hydrolase_fold"/>
</dbReference>
<evidence type="ECO:0000256" key="1">
    <source>
        <dbReference type="ARBA" id="ARBA00007169"/>
    </source>
</evidence>
<dbReference type="InterPro" id="IPR012223">
    <property type="entry name" value="TEII"/>
</dbReference>
<dbReference type="Pfam" id="PF00975">
    <property type="entry name" value="Thioesterase"/>
    <property type="match status" value="1"/>
</dbReference>
<comment type="similarity">
    <text evidence="1">Belongs to the thioesterase family.</text>
</comment>
<dbReference type="SUPFAM" id="SSF53474">
    <property type="entry name" value="alpha/beta-Hydrolases"/>
    <property type="match status" value="1"/>
</dbReference>